<reference evidence="1 2" key="1">
    <citation type="submission" date="2015-01" db="EMBL/GenBank/DDBJ databases">
        <title>Vibrio sp. C1 JCM 19231 whole genome shotgun sequence.</title>
        <authorList>
            <person name="Sawabe T."/>
            <person name="Meirelles P."/>
            <person name="Feng G."/>
            <person name="Sayaka M."/>
            <person name="Hattori M."/>
            <person name="Ohkuma M."/>
        </authorList>
    </citation>
    <scope>NUCLEOTIDE SEQUENCE [LARGE SCALE GENOMIC DNA]</scope>
    <source>
        <strain evidence="2">JCM 19231</strain>
    </source>
</reference>
<comment type="caution">
    <text evidence="1">The sequence shown here is derived from an EMBL/GenBank/DDBJ whole genome shotgun (WGS) entry which is preliminary data.</text>
</comment>
<proteinExistence type="predicted"/>
<gene>
    <name evidence="1" type="ORF">JCM19231_4671</name>
</gene>
<dbReference type="AlphaFoldDB" id="A0A0B8NTL8"/>
<sequence length="152" mass="16515">MVELIVVIIVVAIMSLYAASQFIGVSKFSAQAAQEQGISVIRQIQLGRMQSNLDESDSLHERHSLLVSANCLGSVQACTDTSDRPHSHRVIIQEQDMSFEPAMQVEFDLLGNPSCSSGCTTPEAGQEIRIDVSSESETETICINSQGYVYGC</sequence>
<name>A0A0B8NTL8_9VIBR</name>
<protein>
    <submittedName>
        <fullName evidence="1">MSHA pilin protein mshC</fullName>
    </submittedName>
</protein>
<keyword evidence="2" id="KW-1185">Reference proteome</keyword>
<evidence type="ECO:0000313" key="1">
    <source>
        <dbReference type="EMBL" id="GAM54493.1"/>
    </source>
</evidence>
<dbReference type="EMBL" id="BBRZ01000004">
    <property type="protein sequence ID" value="GAM54493.1"/>
    <property type="molecule type" value="Genomic_DNA"/>
</dbReference>
<accession>A0A0B8NTL8</accession>
<organism evidence="1 2">
    <name type="scientific">Vibrio ishigakensis</name>
    <dbReference type="NCBI Taxonomy" id="1481914"/>
    <lineage>
        <taxon>Bacteria</taxon>
        <taxon>Pseudomonadati</taxon>
        <taxon>Pseudomonadota</taxon>
        <taxon>Gammaproteobacteria</taxon>
        <taxon>Vibrionales</taxon>
        <taxon>Vibrionaceae</taxon>
        <taxon>Vibrio</taxon>
    </lineage>
</organism>
<dbReference type="Proteomes" id="UP000031671">
    <property type="component" value="Unassembled WGS sequence"/>
</dbReference>
<evidence type="ECO:0000313" key="2">
    <source>
        <dbReference type="Proteomes" id="UP000031671"/>
    </source>
</evidence>
<reference evidence="1 2" key="2">
    <citation type="submission" date="2015-01" db="EMBL/GenBank/DDBJ databases">
        <authorList>
            <consortium name="NBRP consortium"/>
            <person name="Sawabe T."/>
            <person name="Meirelles P."/>
            <person name="Feng G."/>
            <person name="Sayaka M."/>
            <person name="Hattori M."/>
            <person name="Ohkuma M."/>
        </authorList>
    </citation>
    <scope>NUCLEOTIDE SEQUENCE [LARGE SCALE GENOMIC DNA]</scope>
    <source>
        <strain evidence="2">JCM 19231</strain>
    </source>
</reference>